<reference evidence="8 9" key="1">
    <citation type="journal article" date="2013" name="Antonie Van Leeuwenhoek">
        <title>Sphingomonas ginsenosidivorax sp. nov., with the ability to transform ginsenosides.</title>
        <authorList>
            <person name="Jin X.F."/>
            <person name="Kim J.K."/>
            <person name="Liu Q.M."/>
            <person name="Kang M.S."/>
            <person name="He D."/>
            <person name="Jin F.X."/>
            <person name="Kim S.C."/>
            <person name="Im W.T."/>
        </authorList>
    </citation>
    <scope>NUCLEOTIDE SEQUENCE [LARGE SCALE GENOMIC DNA]</scope>
    <source>
        <strain evidence="8 9">KHI67</strain>
    </source>
</reference>
<dbReference type="Proteomes" id="UP000321250">
    <property type="component" value="Unassembled WGS sequence"/>
</dbReference>
<organism evidence="8 9">
    <name type="scientific">Sphingomonas ginsenosidivorax</name>
    <dbReference type="NCBI Taxonomy" id="862135"/>
    <lineage>
        <taxon>Bacteria</taxon>
        <taxon>Pseudomonadati</taxon>
        <taxon>Pseudomonadota</taxon>
        <taxon>Alphaproteobacteria</taxon>
        <taxon>Sphingomonadales</taxon>
        <taxon>Sphingomonadaceae</taxon>
        <taxon>Sphingomonas</taxon>
    </lineage>
</organism>
<evidence type="ECO:0000256" key="4">
    <source>
        <dbReference type="ARBA" id="ARBA00032976"/>
    </source>
</evidence>
<dbReference type="InterPro" id="IPR002509">
    <property type="entry name" value="NODB_dom"/>
</dbReference>
<dbReference type="Gene3D" id="3.20.20.370">
    <property type="entry name" value="Glycoside hydrolase/deacetylase"/>
    <property type="match status" value="1"/>
</dbReference>
<feature type="domain" description="NodB homology" evidence="6">
    <location>
        <begin position="44"/>
        <end position="263"/>
    </location>
</feature>
<dbReference type="Pfam" id="PF01522">
    <property type="entry name" value="Polysacc_deac_1"/>
    <property type="match status" value="1"/>
</dbReference>
<dbReference type="AlphaFoldDB" id="A0A5C6U8U8"/>
<protein>
    <recommendedName>
        <fullName evidence="3">Chitooligosaccharide deacetylase</fullName>
    </recommendedName>
    <alternativeName>
        <fullName evidence="4">Nodulation protein B</fullName>
    </alternativeName>
</protein>
<dbReference type="GO" id="GO:0005975">
    <property type="term" value="P:carbohydrate metabolic process"/>
    <property type="evidence" value="ECO:0007669"/>
    <property type="project" value="InterPro"/>
</dbReference>
<evidence type="ECO:0000256" key="2">
    <source>
        <dbReference type="ARBA" id="ARBA00010973"/>
    </source>
</evidence>
<dbReference type="OrthoDB" id="9787041at2"/>
<dbReference type="PANTHER" id="PTHR43123:SF1">
    <property type="entry name" value="POLYSACCHARIDE DEACETYLASE-RELATED"/>
    <property type="match status" value="1"/>
</dbReference>
<dbReference type="SUPFAM" id="SSF88713">
    <property type="entry name" value="Glycoside hydrolase/deacetylase"/>
    <property type="match status" value="1"/>
</dbReference>
<dbReference type="RefSeq" id="WP_147084313.1">
    <property type="nucleotide sequence ID" value="NZ_VOQR01000002.1"/>
</dbReference>
<comment type="caution">
    <text evidence="8">The sequence shown here is derived from an EMBL/GenBank/DDBJ whole genome shotgun (WGS) entry which is preliminary data.</text>
</comment>
<gene>
    <name evidence="7" type="ORF">FSB78_18160</name>
    <name evidence="8" type="ORF">FSB78_18870</name>
</gene>
<feature type="region of interest" description="Disordered" evidence="5">
    <location>
        <begin position="279"/>
        <end position="298"/>
    </location>
</feature>
<dbReference type="EMBL" id="VOQR01000002">
    <property type="protein sequence ID" value="TXC68035.1"/>
    <property type="molecule type" value="Genomic_DNA"/>
</dbReference>
<proteinExistence type="inferred from homology"/>
<evidence type="ECO:0000259" key="6">
    <source>
        <dbReference type="PROSITE" id="PS51677"/>
    </source>
</evidence>
<sequence length="298" mass="33188">MSDNAFWPDGARLAISLSLMFEGGGQPISGADGPIPEPIKDGLPDLPTNAFFAYGVHEGIPRILDLMDKHDIKLSSFVIGQAIEKEPELALEIATRGHEIAAHGRTWQNSYAMQPDEERRFIADCVASIERITGVKPVGWNAYWLRNSPSTLDILQELGFQYHIDEPSRDEPFIVPLSGGDFVTVPYTFHMNDISSFPFEGYDPIAYEQALKDEFDQLYEEGAHRRRMMVISLHDRISGHANRVRLLDRFLTYAKSKPGVWFARKDEIASYALQTKGSPTPIVSRGSPTETGLPGPAA</sequence>
<evidence type="ECO:0000256" key="3">
    <source>
        <dbReference type="ARBA" id="ARBA00020071"/>
    </source>
</evidence>
<comment type="function">
    <text evidence="1">Is involved in generating a small heat-stable compound (Nod), an acylated oligomer of N-acetylglucosamine, that stimulates mitosis in various plant protoplasts.</text>
</comment>
<dbReference type="PROSITE" id="PS51677">
    <property type="entry name" value="NODB"/>
    <property type="match status" value="1"/>
</dbReference>
<evidence type="ECO:0000313" key="7">
    <source>
        <dbReference type="EMBL" id="TXC67923.1"/>
    </source>
</evidence>
<keyword evidence="9" id="KW-1185">Reference proteome</keyword>
<dbReference type="InterPro" id="IPR011330">
    <property type="entry name" value="Glyco_hydro/deAcase_b/a-brl"/>
</dbReference>
<evidence type="ECO:0000256" key="1">
    <source>
        <dbReference type="ARBA" id="ARBA00003236"/>
    </source>
</evidence>
<dbReference type="GO" id="GO:0016810">
    <property type="term" value="F:hydrolase activity, acting on carbon-nitrogen (but not peptide) bonds"/>
    <property type="evidence" value="ECO:0007669"/>
    <property type="project" value="InterPro"/>
</dbReference>
<comment type="similarity">
    <text evidence="2">Belongs to the polysaccharide deacetylase family.</text>
</comment>
<evidence type="ECO:0000256" key="5">
    <source>
        <dbReference type="SAM" id="MobiDB-lite"/>
    </source>
</evidence>
<evidence type="ECO:0000313" key="8">
    <source>
        <dbReference type="EMBL" id="TXC68035.1"/>
    </source>
</evidence>
<dbReference type="PANTHER" id="PTHR43123">
    <property type="entry name" value="POLYSACCHARIDE DEACETYLASE-RELATED"/>
    <property type="match status" value="1"/>
</dbReference>
<accession>A0A5C6U8U8</accession>
<reference evidence="8" key="2">
    <citation type="submission" date="2019-08" db="EMBL/GenBank/DDBJ databases">
        <authorList>
            <person name="Im W.-T."/>
        </authorList>
    </citation>
    <scope>NUCLEOTIDE SEQUENCE</scope>
    <source>
        <strain evidence="8">KHI67</strain>
    </source>
</reference>
<evidence type="ECO:0000313" key="9">
    <source>
        <dbReference type="Proteomes" id="UP000321250"/>
    </source>
</evidence>
<dbReference type="EMBL" id="VOQR01000002">
    <property type="protein sequence ID" value="TXC67923.1"/>
    <property type="molecule type" value="Genomic_DNA"/>
</dbReference>
<name>A0A5C6U8U8_9SPHN</name>